<evidence type="ECO:0000256" key="5">
    <source>
        <dbReference type="SAM" id="MobiDB-lite"/>
    </source>
</evidence>
<dbReference type="RefSeq" id="WP_111183645.1">
    <property type="nucleotide sequence ID" value="NZ_POUD01000237.1"/>
</dbReference>
<evidence type="ECO:0000256" key="3">
    <source>
        <dbReference type="ARBA" id="ARBA00022448"/>
    </source>
</evidence>
<dbReference type="OrthoDB" id="7941913at2"/>
<evidence type="ECO:0000256" key="2">
    <source>
        <dbReference type="ARBA" id="ARBA00008814"/>
    </source>
</evidence>
<keyword evidence="9" id="KW-1185">Reference proteome</keyword>
<evidence type="ECO:0000256" key="6">
    <source>
        <dbReference type="SAM" id="SignalP"/>
    </source>
</evidence>
<dbReference type="SUPFAM" id="SSF53807">
    <property type="entry name" value="Helical backbone' metal receptor"/>
    <property type="match status" value="1"/>
</dbReference>
<proteinExistence type="inferred from homology"/>
<dbReference type="PANTHER" id="PTHR30532:SF24">
    <property type="entry name" value="FERRIC ENTEROBACTIN-BINDING PERIPLASMIC PROTEIN FEPB"/>
    <property type="match status" value="1"/>
</dbReference>
<dbReference type="PROSITE" id="PS50983">
    <property type="entry name" value="FE_B12_PBP"/>
    <property type="match status" value="1"/>
</dbReference>
<protein>
    <submittedName>
        <fullName evidence="8">ABC transporter substrate-binding protein</fullName>
    </submittedName>
</protein>
<comment type="similarity">
    <text evidence="2">Belongs to the bacterial solute-binding protein 8 family.</text>
</comment>
<reference evidence="8 9" key="1">
    <citation type="submission" date="2018-01" db="EMBL/GenBank/DDBJ databases">
        <title>Draft genome sequence of Nonomuraea sp. KC333.</title>
        <authorList>
            <person name="Sahin N."/>
            <person name="Saygin H."/>
            <person name="Ay H."/>
        </authorList>
    </citation>
    <scope>NUCLEOTIDE SEQUENCE [LARGE SCALE GENOMIC DNA]</scope>
    <source>
        <strain evidence="8 9">KC333</strain>
    </source>
</reference>
<keyword evidence="3" id="KW-0813">Transport</keyword>
<organism evidence="8 9">
    <name type="scientific">Nonomuraea aridisoli</name>
    <dbReference type="NCBI Taxonomy" id="2070368"/>
    <lineage>
        <taxon>Bacteria</taxon>
        <taxon>Bacillati</taxon>
        <taxon>Actinomycetota</taxon>
        <taxon>Actinomycetes</taxon>
        <taxon>Streptosporangiales</taxon>
        <taxon>Streptosporangiaceae</taxon>
        <taxon>Nonomuraea</taxon>
    </lineage>
</organism>
<keyword evidence="4 6" id="KW-0732">Signal</keyword>
<dbReference type="GO" id="GO:0030288">
    <property type="term" value="C:outer membrane-bounded periplasmic space"/>
    <property type="evidence" value="ECO:0007669"/>
    <property type="project" value="TreeGrafter"/>
</dbReference>
<dbReference type="InterPro" id="IPR051313">
    <property type="entry name" value="Bact_iron-sidero_bind"/>
</dbReference>
<evidence type="ECO:0000313" key="9">
    <source>
        <dbReference type="Proteomes" id="UP000249304"/>
    </source>
</evidence>
<evidence type="ECO:0000256" key="1">
    <source>
        <dbReference type="ARBA" id="ARBA00004196"/>
    </source>
</evidence>
<feature type="domain" description="Fe/B12 periplasmic-binding" evidence="7">
    <location>
        <begin position="63"/>
        <end position="342"/>
    </location>
</feature>
<name>A0A2W2ED39_9ACTN</name>
<evidence type="ECO:0000256" key="4">
    <source>
        <dbReference type="ARBA" id="ARBA00022729"/>
    </source>
</evidence>
<evidence type="ECO:0000313" key="8">
    <source>
        <dbReference type="EMBL" id="PZG09838.1"/>
    </source>
</evidence>
<sequence length="344" mass="37180">MAHIPRRTLAVLGAVVLLGAGACGTTDAPPSGTAAATASSSAQGPWTWTDDRGKQISVSQRPQRVVAQSSAAAALWDFGVRPVAVFGPHRLKDGGRDPEVGEVDITKVESIGNVWGEFNVEKYASLQPDLLVAGMYQKDTLWYVPPESAEAIDQIAPTAGVQLSGRPLVDIIEKYGELAAALGADPQAAPVVEAKKRFEAASAALKTLAAERPDLSVMIVTGTPESLYVAYLPDHPDIKYWGELGLNIVYPEQPTESEGGFWEVLSWENADKYQADVILVDARAQSMKIEEMAEKPTWAQLPAVKAGQLYPWHAAERYSYLGYAQVMEELTTNLEKSRDDVVSE</sequence>
<dbReference type="Pfam" id="PF01497">
    <property type="entry name" value="Peripla_BP_2"/>
    <property type="match status" value="1"/>
</dbReference>
<gene>
    <name evidence="8" type="ORF">C1J01_37070</name>
</gene>
<feature type="compositionally biased region" description="Low complexity" evidence="5">
    <location>
        <begin position="27"/>
        <end position="45"/>
    </location>
</feature>
<dbReference type="EMBL" id="POUD01000237">
    <property type="protein sequence ID" value="PZG09838.1"/>
    <property type="molecule type" value="Genomic_DNA"/>
</dbReference>
<evidence type="ECO:0000259" key="7">
    <source>
        <dbReference type="PROSITE" id="PS50983"/>
    </source>
</evidence>
<dbReference type="PANTHER" id="PTHR30532">
    <property type="entry name" value="IRON III DICITRATE-BINDING PERIPLASMIC PROTEIN"/>
    <property type="match status" value="1"/>
</dbReference>
<accession>A0A2W2ED39</accession>
<dbReference type="PROSITE" id="PS51257">
    <property type="entry name" value="PROKAR_LIPOPROTEIN"/>
    <property type="match status" value="1"/>
</dbReference>
<dbReference type="GO" id="GO:1901678">
    <property type="term" value="P:iron coordination entity transport"/>
    <property type="evidence" value="ECO:0007669"/>
    <property type="project" value="UniProtKB-ARBA"/>
</dbReference>
<comment type="subcellular location">
    <subcellularLocation>
        <location evidence="1">Cell envelope</location>
    </subcellularLocation>
</comment>
<dbReference type="AlphaFoldDB" id="A0A2W2ED39"/>
<dbReference type="InterPro" id="IPR002491">
    <property type="entry name" value="ABC_transptr_periplasmic_BD"/>
</dbReference>
<feature type="region of interest" description="Disordered" evidence="5">
    <location>
        <begin position="27"/>
        <end position="50"/>
    </location>
</feature>
<feature type="signal peptide" evidence="6">
    <location>
        <begin position="1"/>
        <end position="28"/>
    </location>
</feature>
<dbReference type="Gene3D" id="3.40.50.1980">
    <property type="entry name" value="Nitrogenase molybdenum iron protein domain"/>
    <property type="match status" value="2"/>
</dbReference>
<feature type="chain" id="PRO_5015983930" evidence="6">
    <location>
        <begin position="29"/>
        <end position="344"/>
    </location>
</feature>
<dbReference type="Proteomes" id="UP000249304">
    <property type="component" value="Unassembled WGS sequence"/>
</dbReference>
<comment type="caution">
    <text evidence="8">The sequence shown here is derived from an EMBL/GenBank/DDBJ whole genome shotgun (WGS) entry which is preliminary data.</text>
</comment>